<name>A0A1F6TCI3_9PROT</name>
<reference evidence="1 2" key="1">
    <citation type="journal article" date="2016" name="Nat. Commun.">
        <title>Thousands of microbial genomes shed light on interconnected biogeochemical processes in an aquifer system.</title>
        <authorList>
            <person name="Anantharaman K."/>
            <person name="Brown C.T."/>
            <person name="Hug L.A."/>
            <person name="Sharon I."/>
            <person name="Castelle C.J."/>
            <person name="Probst A.J."/>
            <person name="Thomas B.C."/>
            <person name="Singh A."/>
            <person name="Wilkins M.J."/>
            <person name="Karaoz U."/>
            <person name="Brodie E.L."/>
            <person name="Williams K.H."/>
            <person name="Hubbard S.S."/>
            <person name="Banfield J.F."/>
        </authorList>
    </citation>
    <scope>NUCLEOTIDE SEQUENCE [LARGE SCALE GENOMIC DNA]</scope>
</reference>
<dbReference type="SUPFAM" id="SSF51905">
    <property type="entry name" value="FAD/NAD(P)-binding domain"/>
    <property type="match status" value="1"/>
</dbReference>
<gene>
    <name evidence="1" type="ORF">A2V92_00010</name>
</gene>
<dbReference type="Gene3D" id="3.50.50.60">
    <property type="entry name" value="FAD/NAD(P)-binding domain"/>
    <property type="match status" value="2"/>
</dbReference>
<dbReference type="Pfam" id="PF13450">
    <property type="entry name" value="NAD_binding_8"/>
    <property type="match status" value="1"/>
</dbReference>
<dbReference type="Gene3D" id="3.30.9.10">
    <property type="entry name" value="D-Amino Acid Oxidase, subunit A, domain 2"/>
    <property type="match status" value="1"/>
</dbReference>
<comment type="caution">
    <text evidence="1">The sequence shown here is derived from an EMBL/GenBank/DDBJ whole genome shotgun (WGS) entry which is preliminary data.</text>
</comment>
<dbReference type="AlphaFoldDB" id="A0A1F6TCI3"/>
<dbReference type="InterPro" id="IPR050407">
    <property type="entry name" value="Geranylgeranyl_reductase"/>
</dbReference>
<proteinExistence type="predicted"/>
<dbReference type="InterPro" id="IPR036188">
    <property type="entry name" value="FAD/NAD-bd_sf"/>
</dbReference>
<protein>
    <submittedName>
        <fullName evidence="1">Uncharacterized protein</fullName>
    </submittedName>
</protein>
<evidence type="ECO:0000313" key="1">
    <source>
        <dbReference type="EMBL" id="OGI42847.1"/>
    </source>
</evidence>
<organism evidence="1 2">
    <name type="scientific">Candidatus Muproteobacteria bacterium RBG_16_65_31</name>
    <dbReference type="NCBI Taxonomy" id="1817759"/>
    <lineage>
        <taxon>Bacteria</taxon>
        <taxon>Pseudomonadati</taxon>
        <taxon>Pseudomonadota</taxon>
        <taxon>Candidatus Muproteobacteria</taxon>
    </lineage>
</organism>
<accession>A0A1F6TCI3</accession>
<dbReference type="Proteomes" id="UP000179344">
    <property type="component" value="Unassembled WGS sequence"/>
</dbReference>
<dbReference type="PANTHER" id="PTHR42685">
    <property type="entry name" value="GERANYLGERANYL DIPHOSPHATE REDUCTASE"/>
    <property type="match status" value="1"/>
</dbReference>
<dbReference type="PANTHER" id="PTHR42685:SF18">
    <property type="entry name" value="DIGERANYLGERANYLGLYCEROPHOSPHOLIPID REDUCTASE"/>
    <property type="match status" value="1"/>
</dbReference>
<dbReference type="EMBL" id="MFST01000138">
    <property type="protein sequence ID" value="OGI42847.1"/>
    <property type="molecule type" value="Genomic_DNA"/>
</dbReference>
<sequence>MNAAGADGIIRIAGAGPAGLASAITLARAGRRVIVHEAQREVGYRFQGDLQGLENWTATRDVLEELGGLGLTTAFATLACREGTAFDAWGRAYPVRSGAPLFYMVERGPGPGSLDAALLAQARGLGVEVHFKDRLGALRGRGVLAAGPKAGDVIGVGYHFDTAMRDGFWVICDDGLAPKGYAYLLVMRGKGTVKTCMFSGFKQERLYVERTIAAFRKLAGLEMRNPRPHGGVGNVRLPASAISGAHPVAGEQAGFQDALLGFGMRQAIRSGVLAARSLLEGRDYNAFWRENLAPELRTSIINRALFDLLGNGGYRWLLRWQVGGDARAFLHGQYRPTWVKQLLWPWARTRYASQRGDASCDHVDCQCIWCRCGAEAAS</sequence>
<evidence type="ECO:0000313" key="2">
    <source>
        <dbReference type="Proteomes" id="UP000179344"/>
    </source>
</evidence>